<reference evidence="3" key="1">
    <citation type="submission" date="2017-05" db="UniProtKB">
        <authorList>
            <consortium name="EnsemblMetazoa"/>
        </authorList>
    </citation>
    <scope>IDENTIFICATION</scope>
</reference>
<protein>
    <recommendedName>
        <fullName evidence="2">Integrase zinc-binding domain-containing protein</fullName>
    </recommendedName>
</protein>
<feature type="region of interest" description="Disordered" evidence="1">
    <location>
        <begin position="133"/>
        <end position="154"/>
    </location>
</feature>
<evidence type="ECO:0000259" key="2">
    <source>
        <dbReference type="Pfam" id="PF17921"/>
    </source>
</evidence>
<dbReference type="InParanoid" id="A0A1X7VE01"/>
<name>A0A1X7VE01_AMPQE</name>
<feature type="domain" description="Integrase zinc-binding" evidence="2">
    <location>
        <begin position="50"/>
        <end position="83"/>
    </location>
</feature>
<dbReference type="InterPro" id="IPR041588">
    <property type="entry name" value="Integrase_H2C2"/>
</dbReference>
<accession>A0A1X7VE01</accession>
<dbReference type="PANTHER" id="PTHR47331">
    <property type="entry name" value="PHD-TYPE DOMAIN-CONTAINING PROTEIN"/>
    <property type="match status" value="1"/>
</dbReference>
<evidence type="ECO:0000313" key="3">
    <source>
        <dbReference type="EnsemblMetazoa" id="Aqu2.1.38281_001"/>
    </source>
</evidence>
<dbReference type="eggNOG" id="KOG0017">
    <property type="taxonomic scope" value="Eukaryota"/>
</dbReference>
<feature type="region of interest" description="Disordered" evidence="1">
    <location>
        <begin position="240"/>
        <end position="259"/>
    </location>
</feature>
<dbReference type="Pfam" id="PF17921">
    <property type="entry name" value="Integrase_H2C2"/>
    <property type="match status" value="1"/>
</dbReference>
<proteinExistence type="predicted"/>
<evidence type="ECO:0000256" key="1">
    <source>
        <dbReference type="SAM" id="MobiDB-lite"/>
    </source>
</evidence>
<feature type="compositionally biased region" description="Polar residues" evidence="1">
    <location>
        <begin position="242"/>
        <end position="255"/>
    </location>
</feature>
<dbReference type="EnsemblMetazoa" id="Aqu2.1.38281_001">
    <property type="protein sequence ID" value="Aqu2.1.38281_001"/>
    <property type="gene ID" value="Aqu2.1.38281"/>
</dbReference>
<sequence length="288" mass="32472">MFQGNHCIWRCGGRLSNANLPYDSCHPILLLRDHPFTWLVRKAYQRVLNAGVNDTLTEVWSRYWIPQGRALIKKYINRCVLCRWYGASSYKAPPPPRLLEDGIQEHPPFKAVVIDFAGPLMIRRDSCISHHSSTQKHACQPGQNQPTPNLSNVSLGVSKDLSRRGLPSRIISDHGSTFKSLAKEIKILSHSRNLCTDSIFIGDVVIHEDVPRGLWKLGIVEQKLIEKDKETRGAIVQEWSPGEQSNSPHIATNDQSEGRVAAECSNSQCRPRQQAATEARDRIIDQII</sequence>
<organism evidence="3">
    <name type="scientific">Amphimedon queenslandica</name>
    <name type="common">Sponge</name>
    <dbReference type="NCBI Taxonomy" id="400682"/>
    <lineage>
        <taxon>Eukaryota</taxon>
        <taxon>Metazoa</taxon>
        <taxon>Porifera</taxon>
        <taxon>Demospongiae</taxon>
        <taxon>Heteroscleromorpha</taxon>
        <taxon>Haplosclerida</taxon>
        <taxon>Niphatidae</taxon>
        <taxon>Amphimedon</taxon>
    </lineage>
</organism>
<dbReference type="AlphaFoldDB" id="A0A1X7VE01"/>